<organism evidence="1 2">
    <name type="scientific">Paramecium pentaurelia</name>
    <dbReference type="NCBI Taxonomy" id="43138"/>
    <lineage>
        <taxon>Eukaryota</taxon>
        <taxon>Sar</taxon>
        <taxon>Alveolata</taxon>
        <taxon>Ciliophora</taxon>
        <taxon>Intramacronucleata</taxon>
        <taxon>Oligohymenophorea</taxon>
        <taxon>Peniculida</taxon>
        <taxon>Parameciidae</taxon>
        <taxon>Paramecium</taxon>
    </lineage>
</organism>
<evidence type="ECO:0000313" key="1">
    <source>
        <dbReference type="EMBL" id="CAD8212599.1"/>
    </source>
</evidence>
<accession>A0A8S1YGD3</accession>
<gene>
    <name evidence="1" type="ORF">PPENT_87.1.T1690052</name>
</gene>
<dbReference type="Proteomes" id="UP000689195">
    <property type="component" value="Unassembled WGS sequence"/>
</dbReference>
<sequence>MLYKEDLGLLIFYKGDFIPRDFPSSIVELNVPHQVQRKYYLQRSLQNFRSRNSKVVLQVCTISNKIAINLIYQKFTKKF</sequence>
<protein>
    <submittedName>
        <fullName evidence="1">Uncharacterized protein</fullName>
    </submittedName>
</protein>
<dbReference type="AlphaFoldDB" id="A0A8S1YGD3"/>
<keyword evidence="2" id="KW-1185">Reference proteome</keyword>
<dbReference type="EMBL" id="CAJJDO010000169">
    <property type="protein sequence ID" value="CAD8212599.1"/>
    <property type="molecule type" value="Genomic_DNA"/>
</dbReference>
<comment type="caution">
    <text evidence="1">The sequence shown here is derived from an EMBL/GenBank/DDBJ whole genome shotgun (WGS) entry which is preliminary data.</text>
</comment>
<proteinExistence type="predicted"/>
<reference evidence="1" key="1">
    <citation type="submission" date="2021-01" db="EMBL/GenBank/DDBJ databases">
        <authorList>
            <consortium name="Genoscope - CEA"/>
            <person name="William W."/>
        </authorList>
    </citation>
    <scope>NUCLEOTIDE SEQUENCE</scope>
</reference>
<evidence type="ECO:0000313" key="2">
    <source>
        <dbReference type="Proteomes" id="UP000689195"/>
    </source>
</evidence>
<name>A0A8S1YGD3_9CILI</name>